<gene>
    <name evidence="5" type="ORF">A2557_02145</name>
</gene>
<dbReference type="InterPro" id="IPR006913">
    <property type="entry name" value="CENP-V/GFA"/>
</dbReference>
<protein>
    <recommendedName>
        <fullName evidence="4">CENP-V/GFA domain-containing protein</fullName>
    </recommendedName>
</protein>
<proteinExistence type="inferred from homology"/>
<organism evidence="5 6">
    <name type="scientific">Candidatus Lambdaproteobacteria bacterium RIFOXYD2_FULL_56_26</name>
    <dbReference type="NCBI Taxonomy" id="1817773"/>
    <lineage>
        <taxon>Bacteria</taxon>
        <taxon>Pseudomonadati</taxon>
        <taxon>Pseudomonadota</taxon>
        <taxon>Candidatus Lambdaproteobacteria</taxon>
    </lineage>
</organism>
<dbReference type="Gene3D" id="2.170.150.70">
    <property type="match status" value="1"/>
</dbReference>
<dbReference type="SUPFAM" id="SSF51316">
    <property type="entry name" value="Mss4-like"/>
    <property type="match status" value="1"/>
</dbReference>
<evidence type="ECO:0000313" key="5">
    <source>
        <dbReference type="EMBL" id="OGG98965.1"/>
    </source>
</evidence>
<sequence>MSHKGSCHCGAVAYQAEFETSSLIECNCSICTTRGHLLVPVPAPKFQLLTDPTVLSGYSYGKKVITHYFCPTCGIGVYSSSGDPTRSIMLNARTLEQFWELSTHWERKTYNGKDRHPEFNPKHQNQ</sequence>
<dbReference type="AlphaFoldDB" id="A0A1F6GLH5"/>
<evidence type="ECO:0000259" key="4">
    <source>
        <dbReference type="PROSITE" id="PS51891"/>
    </source>
</evidence>
<dbReference type="GO" id="GO:0016846">
    <property type="term" value="F:carbon-sulfur lyase activity"/>
    <property type="evidence" value="ECO:0007669"/>
    <property type="project" value="InterPro"/>
</dbReference>
<dbReference type="PANTHER" id="PTHR28620">
    <property type="entry name" value="CENTROMERE PROTEIN V"/>
    <property type="match status" value="1"/>
</dbReference>
<dbReference type="Proteomes" id="UP000177583">
    <property type="component" value="Unassembled WGS sequence"/>
</dbReference>
<keyword evidence="3" id="KW-0862">Zinc</keyword>
<dbReference type="PANTHER" id="PTHR28620:SF1">
    <property type="entry name" value="CENP-V_GFA DOMAIN-CONTAINING PROTEIN"/>
    <property type="match status" value="1"/>
</dbReference>
<evidence type="ECO:0000313" key="6">
    <source>
        <dbReference type="Proteomes" id="UP000177583"/>
    </source>
</evidence>
<feature type="domain" description="CENP-V/GFA" evidence="4">
    <location>
        <begin position="3"/>
        <end position="100"/>
    </location>
</feature>
<dbReference type="InterPro" id="IPR011057">
    <property type="entry name" value="Mss4-like_sf"/>
</dbReference>
<dbReference type="Pfam" id="PF04828">
    <property type="entry name" value="GFA"/>
    <property type="match status" value="1"/>
</dbReference>
<dbReference type="PROSITE" id="PS51891">
    <property type="entry name" value="CENP_V_GFA"/>
    <property type="match status" value="1"/>
</dbReference>
<evidence type="ECO:0000256" key="1">
    <source>
        <dbReference type="ARBA" id="ARBA00005495"/>
    </source>
</evidence>
<evidence type="ECO:0000256" key="3">
    <source>
        <dbReference type="ARBA" id="ARBA00022833"/>
    </source>
</evidence>
<accession>A0A1F6GLH5</accession>
<dbReference type="GO" id="GO:0046872">
    <property type="term" value="F:metal ion binding"/>
    <property type="evidence" value="ECO:0007669"/>
    <property type="project" value="UniProtKB-KW"/>
</dbReference>
<dbReference type="InterPro" id="IPR052355">
    <property type="entry name" value="CENP-V-like"/>
</dbReference>
<comment type="caution">
    <text evidence="5">The sequence shown here is derived from an EMBL/GenBank/DDBJ whole genome shotgun (WGS) entry which is preliminary data.</text>
</comment>
<comment type="similarity">
    <text evidence="1">Belongs to the Gfa family.</text>
</comment>
<name>A0A1F6GLH5_9PROT</name>
<dbReference type="EMBL" id="MFNF01000064">
    <property type="protein sequence ID" value="OGG98965.1"/>
    <property type="molecule type" value="Genomic_DNA"/>
</dbReference>
<reference evidence="5 6" key="1">
    <citation type="journal article" date="2016" name="Nat. Commun.">
        <title>Thousands of microbial genomes shed light on interconnected biogeochemical processes in an aquifer system.</title>
        <authorList>
            <person name="Anantharaman K."/>
            <person name="Brown C.T."/>
            <person name="Hug L.A."/>
            <person name="Sharon I."/>
            <person name="Castelle C.J."/>
            <person name="Probst A.J."/>
            <person name="Thomas B.C."/>
            <person name="Singh A."/>
            <person name="Wilkins M.J."/>
            <person name="Karaoz U."/>
            <person name="Brodie E.L."/>
            <person name="Williams K.H."/>
            <person name="Hubbard S.S."/>
            <person name="Banfield J.F."/>
        </authorList>
    </citation>
    <scope>NUCLEOTIDE SEQUENCE [LARGE SCALE GENOMIC DNA]</scope>
</reference>
<evidence type="ECO:0000256" key="2">
    <source>
        <dbReference type="ARBA" id="ARBA00022723"/>
    </source>
</evidence>
<keyword evidence="2" id="KW-0479">Metal-binding</keyword>